<dbReference type="EMBL" id="BLKS01000001">
    <property type="protein sequence ID" value="GFG49475.1"/>
    <property type="molecule type" value="Genomic_DNA"/>
</dbReference>
<dbReference type="Proteomes" id="UP000220914">
    <property type="component" value="Unassembled WGS sequence"/>
</dbReference>
<dbReference type="Proteomes" id="UP000465302">
    <property type="component" value="Unassembled WGS sequence"/>
</dbReference>
<dbReference type="RefSeq" id="WP_097942332.1">
    <property type="nucleotide sequence ID" value="NZ_BLKS01000001.1"/>
</dbReference>
<evidence type="ECO:0000313" key="5">
    <source>
        <dbReference type="Proteomes" id="UP000465302"/>
    </source>
</evidence>
<accession>A0A2A7MTP9</accession>
<evidence type="ECO:0000313" key="4">
    <source>
        <dbReference type="Proteomes" id="UP000220914"/>
    </source>
</evidence>
<evidence type="ECO:0008006" key="6">
    <source>
        <dbReference type="Google" id="ProtNLM"/>
    </source>
</evidence>
<feature type="signal peptide" evidence="1">
    <location>
        <begin position="1"/>
        <end position="21"/>
    </location>
</feature>
<feature type="chain" id="PRO_5038223983" description="Secreted protein" evidence="1">
    <location>
        <begin position="22"/>
        <end position="76"/>
    </location>
</feature>
<dbReference type="OrthoDB" id="4641383at2"/>
<evidence type="ECO:0000256" key="1">
    <source>
        <dbReference type="SAM" id="SignalP"/>
    </source>
</evidence>
<reference evidence="2 5" key="2">
    <citation type="journal article" date="2019" name="Emerg. Microbes Infect.">
        <title>Comprehensive subspecies identification of 175 nontuberculous mycobacteria species based on 7547 genomic profiles.</title>
        <authorList>
            <person name="Matsumoto Y."/>
            <person name="Kinjo T."/>
            <person name="Motooka D."/>
            <person name="Nabeya D."/>
            <person name="Jung N."/>
            <person name="Uechi K."/>
            <person name="Horii T."/>
            <person name="Iida T."/>
            <person name="Fujita J."/>
            <person name="Nakamura S."/>
        </authorList>
    </citation>
    <scope>NUCLEOTIDE SEQUENCE [LARGE SCALE GENOMIC DNA]</scope>
    <source>
        <strain evidence="2 5">JCM 6377</strain>
    </source>
</reference>
<keyword evidence="4" id="KW-1185">Reference proteome</keyword>
<comment type="caution">
    <text evidence="3">The sequence shown here is derived from an EMBL/GenBank/DDBJ whole genome shotgun (WGS) entry which is preliminary data.</text>
</comment>
<dbReference type="AlphaFoldDB" id="A0A2A7MTP9"/>
<gene>
    <name evidence="3" type="ORF">CQY20_22680</name>
    <name evidence="2" type="ORF">MAGR_09160</name>
</gene>
<reference evidence="3 4" key="1">
    <citation type="submission" date="2017-10" db="EMBL/GenBank/DDBJ databases">
        <title>The new phylogeny of genus Mycobacterium.</title>
        <authorList>
            <person name="Tortoli E."/>
            <person name="Trovato A."/>
            <person name="Cirillo D.M."/>
        </authorList>
    </citation>
    <scope>NUCLEOTIDE SEQUENCE [LARGE SCALE GENOMIC DNA]</scope>
    <source>
        <strain evidence="3 4">CCUG37673</strain>
    </source>
</reference>
<name>A0A2A7MTP9_MYCAG</name>
<sequence>MNTLKKIVAGAVMAGALGVGALGFGTATAQADKHWDPVPPPGHIGHLPFVPPPGHIAHLPFVPPPGHWDKPWKWLP</sequence>
<evidence type="ECO:0000313" key="2">
    <source>
        <dbReference type="EMBL" id="GFG49475.1"/>
    </source>
</evidence>
<proteinExistence type="predicted"/>
<evidence type="ECO:0000313" key="3">
    <source>
        <dbReference type="EMBL" id="PEG35192.1"/>
    </source>
</evidence>
<keyword evidence="1" id="KW-0732">Signal</keyword>
<protein>
    <recommendedName>
        <fullName evidence="6">Secreted protein</fullName>
    </recommendedName>
</protein>
<organism evidence="3 4">
    <name type="scientific">Mycolicibacterium agri</name>
    <name type="common">Mycobacterium agri</name>
    <dbReference type="NCBI Taxonomy" id="36811"/>
    <lineage>
        <taxon>Bacteria</taxon>
        <taxon>Bacillati</taxon>
        <taxon>Actinomycetota</taxon>
        <taxon>Actinomycetes</taxon>
        <taxon>Mycobacteriales</taxon>
        <taxon>Mycobacteriaceae</taxon>
        <taxon>Mycolicibacterium</taxon>
    </lineage>
</organism>
<reference evidence="2" key="3">
    <citation type="submission" date="2020-02" db="EMBL/GenBank/DDBJ databases">
        <authorList>
            <person name="Matsumoto Y."/>
            <person name="Motooka D."/>
            <person name="Nakamura S."/>
        </authorList>
    </citation>
    <scope>NUCLEOTIDE SEQUENCE</scope>
    <source>
        <strain evidence="2">JCM 6377</strain>
    </source>
</reference>
<dbReference type="EMBL" id="PDCP01000049">
    <property type="protein sequence ID" value="PEG35192.1"/>
    <property type="molecule type" value="Genomic_DNA"/>
</dbReference>